<evidence type="ECO:0000313" key="2">
    <source>
        <dbReference type="Proteomes" id="UP001153332"/>
    </source>
</evidence>
<comment type="caution">
    <text evidence="1">The sequence shown here is derived from an EMBL/GenBank/DDBJ whole genome shotgun (WGS) entry which is preliminary data.</text>
</comment>
<sequence>MAKLAKLQLPPVERTLTDFLYKPAQVKGLPPMTLAVVNAYNLDWWELEPLLKRIYPEVTFQENVGLAVEDHYLIYVPRPLTREQRDEINEIRKQHRAREKSTAGGGQVRARLEHSPDGPRRPMDDDD</sequence>
<dbReference type="EMBL" id="JAPUUL010000319">
    <property type="protein sequence ID" value="KAJ8131291.1"/>
    <property type="molecule type" value="Genomic_DNA"/>
</dbReference>
<reference evidence="1" key="1">
    <citation type="submission" date="2022-12" db="EMBL/GenBank/DDBJ databases">
        <title>Genome Sequence of Lasiodiplodia mahajangana.</title>
        <authorList>
            <person name="Buettner E."/>
        </authorList>
    </citation>
    <scope>NUCLEOTIDE SEQUENCE</scope>
    <source>
        <strain evidence="1">VT137</strain>
    </source>
</reference>
<dbReference type="Proteomes" id="UP001153332">
    <property type="component" value="Unassembled WGS sequence"/>
</dbReference>
<keyword evidence="2" id="KW-1185">Reference proteome</keyword>
<evidence type="ECO:0000313" key="1">
    <source>
        <dbReference type="EMBL" id="KAJ8131291.1"/>
    </source>
</evidence>
<organism evidence="1 2">
    <name type="scientific">Lasiodiplodia mahajangana</name>
    <dbReference type="NCBI Taxonomy" id="1108764"/>
    <lineage>
        <taxon>Eukaryota</taxon>
        <taxon>Fungi</taxon>
        <taxon>Dikarya</taxon>
        <taxon>Ascomycota</taxon>
        <taxon>Pezizomycotina</taxon>
        <taxon>Dothideomycetes</taxon>
        <taxon>Dothideomycetes incertae sedis</taxon>
        <taxon>Botryosphaeriales</taxon>
        <taxon>Botryosphaeriaceae</taxon>
        <taxon>Lasiodiplodia</taxon>
    </lineage>
</organism>
<proteinExistence type="predicted"/>
<protein>
    <submittedName>
        <fullName evidence="1">Uncharacterized protein</fullName>
    </submittedName>
</protein>
<name>A0ACC2JUY2_9PEZI</name>
<accession>A0ACC2JUY2</accession>
<gene>
    <name evidence="1" type="ORF">O1611_g2335</name>
</gene>